<proteinExistence type="inferred from homology"/>
<dbReference type="InterPro" id="IPR009057">
    <property type="entry name" value="Homeodomain-like_sf"/>
</dbReference>
<dbReference type="Pfam" id="PF00046">
    <property type="entry name" value="Homeodomain"/>
    <property type="match status" value="1"/>
</dbReference>
<dbReference type="CDD" id="cd00086">
    <property type="entry name" value="homeodomain"/>
    <property type="match status" value="1"/>
</dbReference>
<dbReference type="SMART" id="SM00389">
    <property type="entry name" value="HOX"/>
    <property type="match status" value="1"/>
</dbReference>
<feature type="compositionally biased region" description="Polar residues" evidence="8">
    <location>
        <begin position="649"/>
        <end position="662"/>
    </location>
</feature>
<feature type="compositionally biased region" description="Polar residues" evidence="8">
    <location>
        <begin position="426"/>
        <end position="443"/>
    </location>
</feature>
<sequence length="716" mass="79164">MNYLQTPFQYAMPMDQPMGYGMPVSHHPYDQPMDQCYIPYHQNDIHGFYTTGAIEEYEEYVENLSRPRLTKEQVEILESQFQAHPKPNSNTKRQLALQTSLTLPRVANWFQNRRAKAKQQKRQEEFEKMQAKEKAIAAEEAESKQSSESSDEQQKLEQDQKSSMSTPTDTHGASSSCSEQEDHGLQTPADEKPEPKFEIVGHRTEAQVEIPSSEPAKTIPSPPLKDNQEMPGTMTTVHNNTVQPSFSQPETNSHFQQWASTGVPQIGVNVGSADAHTVSTAAPVMEIDSNGYWSPDSSGLVSQPYTELLCNNSSPEDLSCQVQPTTTAFTQSFMPSELPLYSSQSIVNQRQVSLSMEQGDISPSSGPNSDPESTHSEGRQLPRLHISTSDNAIGLAARRKRPRPAAIGTSGFGRPVGGPVSGSPTRRVSSAAWSGVRKSSQLAELSPRFGGMRKISGSPRSPFPYSLEGKAHALSNTDLAVPPSTTSSIPPATPMTPDEMQYLLPPTPIDNHYCLSPQEEMGYSHSFPTSQSMTFDESQESKRQPPPFVMVGMSHPQSFQQFTEPMSAPPNFTTFNELIPGCGQQQQQHPLSSSEAEASLNVIHMPRPTHISPIAYDDQVQSEHVEEPAPTEEWQGRGQQSSTQSTTGPNSPVSESRQAYNSAGKPNTEFYIQEFPQQNEVMKVAAQQLPPQRARTYTFTNQTPNDFYRTAIFPPV</sequence>
<evidence type="ECO:0000256" key="5">
    <source>
        <dbReference type="ARBA" id="ARBA00023242"/>
    </source>
</evidence>
<dbReference type="PANTHER" id="PTHR24341:SF6">
    <property type="entry name" value="HOMEOBOX PROTEIN INVECTED"/>
    <property type="match status" value="1"/>
</dbReference>
<feature type="region of interest" description="Disordered" evidence="8">
    <location>
        <begin position="113"/>
        <end position="195"/>
    </location>
</feature>
<dbReference type="Proteomes" id="UP000023758">
    <property type="component" value="Unassembled WGS sequence"/>
</dbReference>
<dbReference type="PROSITE" id="PS50071">
    <property type="entry name" value="HOMEOBOX_2"/>
    <property type="match status" value="1"/>
</dbReference>
<feature type="compositionally biased region" description="Basic and acidic residues" evidence="8">
    <location>
        <begin position="180"/>
        <end position="195"/>
    </location>
</feature>
<dbReference type="GO" id="GO:0016586">
    <property type="term" value="C:RSC-type complex"/>
    <property type="evidence" value="ECO:0007669"/>
    <property type="project" value="TreeGrafter"/>
</dbReference>
<feature type="region of interest" description="Disordered" evidence="8">
    <location>
        <begin position="619"/>
        <end position="662"/>
    </location>
</feature>
<dbReference type="InterPro" id="IPR001356">
    <property type="entry name" value="HD"/>
</dbReference>
<dbReference type="SUPFAM" id="SSF46689">
    <property type="entry name" value="Homeodomain-like"/>
    <property type="match status" value="1"/>
</dbReference>
<evidence type="ECO:0000313" key="10">
    <source>
        <dbReference type="EMBL" id="EZF53227.1"/>
    </source>
</evidence>
<evidence type="ECO:0000256" key="3">
    <source>
        <dbReference type="ARBA" id="ARBA00023125"/>
    </source>
</evidence>
<feature type="region of interest" description="Disordered" evidence="8">
    <location>
        <begin position="351"/>
        <end position="496"/>
    </location>
</feature>
<feature type="compositionally biased region" description="Gly residues" evidence="8">
    <location>
        <begin position="410"/>
        <end position="420"/>
    </location>
</feature>
<dbReference type="OrthoDB" id="6159439at2759"/>
<gene>
    <name evidence="10" type="ORF">H103_03908</name>
</gene>
<feature type="DNA-binding region" description="Homeobox" evidence="6">
    <location>
        <begin position="62"/>
        <end position="121"/>
    </location>
</feature>
<dbReference type="InterPro" id="IPR017970">
    <property type="entry name" value="Homeobox_CS"/>
</dbReference>
<feature type="compositionally biased region" description="Polar residues" evidence="8">
    <location>
        <begin position="164"/>
        <end position="178"/>
    </location>
</feature>
<feature type="domain" description="Homeobox" evidence="9">
    <location>
        <begin position="60"/>
        <end position="120"/>
    </location>
</feature>
<name>A0A022W4E8_TRIRU</name>
<evidence type="ECO:0000256" key="4">
    <source>
        <dbReference type="ARBA" id="ARBA00023155"/>
    </source>
</evidence>
<dbReference type="FunFam" id="1.10.10.60:FF:000171">
    <property type="entry name" value="Homeobox transcription factor"/>
    <property type="match status" value="1"/>
</dbReference>
<keyword evidence="5 6" id="KW-0539">Nucleus</keyword>
<comment type="subcellular location">
    <subcellularLocation>
        <location evidence="1 6 7">Nucleus</location>
    </subcellularLocation>
</comment>
<dbReference type="Gene3D" id="1.10.10.60">
    <property type="entry name" value="Homeodomain-like"/>
    <property type="match status" value="1"/>
</dbReference>
<organism evidence="10">
    <name type="scientific">Trichophyton rubrum CBS 288.86</name>
    <dbReference type="NCBI Taxonomy" id="1215330"/>
    <lineage>
        <taxon>Eukaryota</taxon>
        <taxon>Fungi</taxon>
        <taxon>Dikarya</taxon>
        <taxon>Ascomycota</taxon>
        <taxon>Pezizomycotina</taxon>
        <taxon>Eurotiomycetes</taxon>
        <taxon>Eurotiomycetidae</taxon>
        <taxon>Onygenales</taxon>
        <taxon>Arthrodermataceae</taxon>
        <taxon>Trichophyton</taxon>
    </lineage>
</organism>
<reference evidence="10" key="1">
    <citation type="submission" date="2014-02" db="EMBL/GenBank/DDBJ databases">
        <title>The Genome Sequence of Trichophyton rubrum (morphotype fischeri) CBS 288.86.</title>
        <authorList>
            <consortium name="The Broad Institute Genomics Platform"/>
            <person name="Cuomo C.A."/>
            <person name="White T.C."/>
            <person name="Graser Y."/>
            <person name="Martinez-Rossi N."/>
            <person name="Heitman J."/>
            <person name="Young S.K."/>
            <person name="Zeng Q."/>
            <person name="Gargeya S."/>
            <person name="Abouelleil A."/>
            <person name="Alvarado L."/>
            <person name="Chapman S.B."/>
            <person name="Gainer-Dewar J."/>
            <person name="Goldberg J."/>
            <person name="Griggs A."/>
            <person name="Gujja S."/>
            <person name="Hansen M."/>
            <person name="Howarth C."/>
            <person name="Imamovic A."/>
            <person name="Larimer J."/>
            <person name="Martinez D."/>
            <person name="Murphy C."/>
            <person name="Pearson M.D."/>
            <person name="Persinoti G."/>
            <person name="Poon T."/>
            <person name="Priest M."/>
            <person name="Roberts A.D."/>
            <person name="Saif S."/>
            <person name="Shea T.D."/>
            <person name="Sykes S.N."/>
            <person name="Wortman J."/>
            <person name="Nusbaum C."/>
            <person name="Birren B."/>
        </authorList>
    </citation>
    <scope>NUCLEOTIDE SEQUENCE [LARGE SCALE GENOMIC DNA]</scope>
    <source>
        <strain evidence="10">CBS 288.86</strain>
    </source>
</reference>
<comment type="similarity">
    <text evidence="2">Belongs to the engrailed homeobox family.</text>
</comment>
<evidence type="ECO:0000256" key="1">
    <source>
        <dbReference type="ARBA" id="ARBA00004123"/>
    </source>
</evidence>
<dbReference type="PANTHER" id="PTHR24341">
    <property type="entry name" value="HOMEOBOX PROTEIN ENGRAILED"/>
    <property type="match status" value="1"/>
</dbReference>
<feature type="compositionally biased region" description="Low complexity" evidence="8">
    <location>
        <begin position="636"/>
        <end position="648"/>
    </location>
</feature>
<evidence type="ECO:0000256" key="7">
    <source>
        <dbReference type="RuleBase" id="RU000682"/>
    </source>
</evidence>
<feature type="compositionally biased region" description="Polar residues" evidence="8">
    <location>
        <begin position="351"/>
        <end position="371"/>
    </location>
</feature>
<evidence type="ECO:0000256" key="8">
    <source>
        <dbReference type="SAM" id="MobiDB-lite"/>
    </source>
</evidence>
<accession>A0A022W4E8</accession>
<keyword evidence="4 6" id="KW-0371">Homeobox</keyword>
<dbReference type="HOGENOM" id="CLU_022031_0_0_1"/>
<dbReference type="AlphaFoldDB" id="A0A022W4E8"/>
<dbReference type="PROSITE" id="PS00027">
    <property type="entry name" value="HOMEOBOX_1"/>
    <property type="match status" value="1"/>
</dbReference>
<evidence type="ECO:0000256" key="2">
    <source>
        <dbReference type="ARBA" id="ARBA00010896"/>
    </source>
</evidence>
<dbReference type="GO" id="GO:0003677">
    <property type="term" value="F:DNA binding"/>
    <property type="evidence" value="ECO:0007669"/>
    <property type="project" value="UniProtKB-UniRule"/>
</dbReference>
<dbReference type="InterPro" id="IPR050720">
    <property type="entry name" value="Engrailed_Homeobox_TFs"/>
</dbReference>
<dbReference type="GO" id="GO:0000981">
    <property type="term" value="F:DNA-binding transcription factor activity, RNA polymerase II-specific"/>
    <property type="evidence" value="ECO:0007669"/>
    <property type="project" value="InterPro"/>
</dbReference>
<evidence type="ECO:0000259" key="9">
    <source>
        <dbReference type="PROSITE" id="PS50071"/>
    </source>
</evidence>
<keyword evidence="3 6" id="KW-0238">DNA-binding</keyword>
<protein>
    <recommendedName>
        <fullName evidence="9">Homeobox domain-containing protein</fullName>
    </recommendedName>
</protein>
<dbReference type="EMBL" id="KK207830">
    <property type="protein sequence ID" value="EZF53227.1"/>
    <property type="molecule type" value="Genomic_DNA"/>
</dbReference>
<feature type="compositionally biased region" description="Basic and acidic residues" evidence="8">
    <location>
        <begin position="121"/>
        <end position="145"/>
    </location>
</feature>
<evidence type="ECO:0000256" key="6">
    <source>
        <dbReference type="PROSITE-ProRule" id="PRU00108"/>
    </source>
</evidence>